<accession>A0A9Q0JFN3</accession>
<evidence type="ECO:0000313" key="3">
    <source>
        <dbReference type="Proteomes" id="UP001141552"/>
    </source>
</evidence>
<dbReference type="PANTHER" id="PTHR34061">
    <property type="entry name" value="PROTEIN, PUTATIVE-RELATED"/>
    <property type="match status" value="1"/>
</dbReference>
<name>A0A9Q0JFN3_9ROSI</name>
<protein>
    <submittedName>
        <fullName evidence="2">Uncharacterized protein</fullName>
    </submittedName>
</protein>
<evidence type="ECO:0000313" key="2">
    <source>
        <dbReference type="EMBL" id="KAJ4840931.1"/>
    </source>
</evidence>
<evidence type="ECO:0000256" key="1">
    <source>
        <dbReference type="SAM" id="MobiDB-lite"/>
    </source>
</evidence>
<reference evidence="2" key="1">
    <citation type="submission" date="2022-02" db="EMBL/GenBank/DDBJ databases">
        <authorList>
            <person name="Henning P.M."/>
            <person name="McCubbin A.G."/>
            <person name="Shore J.S."/>
        </authorList>
    </citation>
    <scope>NUCLEOTIDE SEQUENCE</scope>
    <source>
        <strain evidence="2">F60SS</strain>
        <tissue evidence="2">Leaves</tissue>
    </source>
</reference>
<organism evidence="2 3">
    <name type="scientific">Turnera subulata</name>
    <dbReference type="NCBI Taxonomy" id="218843"/>
    <lineage>
        <taxon>Eukaryota</taxon>
        <taxon>Viridiplantae</taxon>
        <taxon>Streptophyta</taxon>
        <taxon>Embryophyta</taxon>
        <taxon>Tracheophyta</taxon>
        <taxon>Spermatophyta</taxon>
        <taxon>Magnoliopsida</taxon>
        <taxon>eudicotyledons</taxon>
        <taxon>Gunneridae</taxon>
        <taxon>Pentapetalae</taxon>
        <taxon>rosids</taxon>
        <taxon>fabids</taxon>
        <taxon>Malpighiales</taxon>
        <taxon>Passifloraceae</taxon>
        <taxon>Turnera</taxon>
    </lineage>
</organism>
<feature type="region of interest" description="Disordered" evidence="1">
    <location>
        <begin position="75"/>
        <end position="95"/>
    </location>
</feature>
<gene>
    <name evidence="2" type="ORF">Tsubulata_001138</name>
</gene>
<dbReference type="PANTHER" id="PTHR34061:SF9">
    <property type="entry name" value="FIBER PROTEIN FB17"/>
    <property type="match status" value="1"/>
</dbReference>
<dbReference type="EMBL" id="JAKUCV010002918">
    <property type="protein sequence ID" value="KAJ4840931.1"/>
    <property type="molecule type" value="Genomic_DNA"/>
</dbReference>
<comment type="caution">
    <text evidence="2">The sequence shown here is derived from an EMBL/GenBank/DDBJ whole genome shotgun (WGS) entry which is preliminary data.</text>
</comment>
<dbReference type="AlphaFoldDB" id="A0A9Q0JFN3"/>
<keyword evidence="3" id="KW-1185">Reference proteome</keyword>
<proteinExistence type="predicted"/>
<sequence>MENNNSSSIDNSDTASVVSTTSIVSMENVNQVASWVSSSVVTAFFNSLERFSCVNISTMDPDDDDDDYYEDEAKDQPLTLTNDSHKGDPVANLPV</sequence>
<dbReference type="Proteomes" id="UP001141552">
    <property type="component" value="Unassembled WGS sequence"/>
</dbReference>
<reference evidence="2" key="2">
    <citation type="journal article" date="2023" name="Plants (Basel)">
        <title>Annotation of the Turnera subulata (Passifloraceae) Draft Genome Reveals the S-Locus Evolved after the Divergence of Turneroideae from Passifloroideae in a Stepwise Manner.</title>
        <authorList>
            <person name="Henning P.M."/>
            <person name="Roalson E.H."/>
            <person name="Mir W."/>
            <person name="McCubbin A.G."/>
            <person name="Shore J.S."/>
        </authorList>
    </citation>
    <scope>NUCLEOTIDE SEQUENCE</scope>
    <source>
        <strain evidence="2">F60SS</strain>
    </source>
</reference>